<proteinExistence type="predicted"/>
<dbReference type="PANTHER" id="PTHR45951:SF3">
    <property type="entry name" value="PROTEIN DISPATCHED"/>
    <property type="match status" value="1"/>
</dbReference>
<evidence type="ECO:0000256" key="4">
    <source>
        <dbReference type="ARBA" id="ARBA00023136"/>
    </source>
</evidence>
<dbReference type="AlphaFoldDB" id="A0ABD2PG62"/>
<protein>
    <submittedName>
        <fullName evidence="7">Uncharacterized protein</fullName>
    </submittedName>
</protein>
<comment type="caution">
    <text evidence="7">The sequence shown here is derived from an EMBL/GenBank/DDBJ whole genome shotgun (WGS) entry which is preliminary data.</text>
</comment>
<dbReference type="GO" id="GO:0016020">
    <property type="term" value="C:membrane"/>
    <property type="evidence" value="ECO:0007669"/>
    <property type="project" value="UniProtKB-SubCell"/>
</dbReference>
<keyword evidence="2 6" id="KW-0812">Transmembrane</keyword>
<evidence type="ECO:0000313" key="8">
    <source>
        <dbReference type="Proteomes" id="UP001516400"/>
    </source>
</evidence>
<comment type="subcellular location">
    <subcellularLocation>
        <location evidence="1">Membrane</location>
        <topology evidence="1">Multi-pass membrane protein</topology>
    </subcellularLocation>
</comment>
<evidence type="ECO:0000256" key="3">
    <source>
        <dbReference type="ARBA" id="ARBA00022989"/>
    </source>
</evidence>
<evidence type="ECO:0000256" key="1">
    <source>
        <dbReference type="ARBA" id="ARBA00004141"/>
    </source>
</evidence>
<dbReference type="Proteomes" id="UP001516400">
    <property type="component" value="Unassembled WGS sequence"/>
</dbReference>
<gene>
    <name evidence="7" type="ORF">HHI36_023161</name>
</gene>
<dbReference type="EMBL" id="JABFTP020000186">
    <property type="protein sequence ID" value="KAL3289766.1"/>
    <property type="molecule type" value="Genomic_DNA"/>
</dbReference>
<evidence type="ECO:0000256" key="2">
    <source>
        <dbReference type="ARBA" id="ARBA00022692"/>
    </source>
</evidence>
<evidence type="ECO:0000313" key="7">
    <source>
        <dbReference type="EMBL" id="KAL3289766.1"/>
    </source>
</evidence>
<keyword evidence="8" id="KW-1185">Reference proteome</keyword>
<dbReference type="InterPro" id="IPR052081">
    <property type="entry name" value="Dispatched_Hh_regulator"/>
</dbReference>
<dbReference type="PANTHER" id="PTHR45951">
    <property type="entry name" value="PROTEIN DISPATCHED-RELATED"/>
    <property type="match status" value="1"/>
</dbReference>
<keyword evidence="4 6" id="KW-0472">Membrane</keyword>
<accession>A0ABD2PG62</accession>
<organism evidence="7 8">
    <name type="scientific">Cryptolaemus montrouzieri</name>
    <dbReference type="NCBI Taxonomy" id="559131"/>
    <lineage>
        <taxon>Eukaryota</taxon>
        <taxon>Metazoa</taxon>
        <taxon>Ecdysozoa</taxon>
        <taxon>Arthropoda</taxon>
        <taxon>Hexapoda</taxon>
        <taxon>Insecta</taxon>
        <taxon>Pterygota</taxon>
        <taxon>Neoptera</taxon>
        <taxon>Endopterygota</taxon>
        <taxon>Coleoptera</taxon>
        <taxon>Polyphaga</taxon>
        <taxon>Cucujiformia</taxon>
        <taxon>Coccinelloidea</taxon>
        <taxon>Coccinellidae</taxon>
        <taxon>Scymninae</taxon>
        <taxon>Scymnini</taxon>
        <taxon>Cryptolaemus</taxon>
    </lineage>
</organism>
<sequence length="286" mass="32781">MNLRWFANIVVHHPLAIIVAVIIFSGTCLILPFATKSKTFPSFSDPQLGFSTRGTVIAKRLTTWENLVESTRPSGELTVNPKELLLQKPNDTVQYIKLTKNNKKKISKKEYGKVLVNEKSNITDNNYENWKEIKKMTNSSFVLKAKVRIENEGFFCGNPDEKYAHIVIRSADNYNLFELPSLMALCRLDYELSNVQNFSDLCVQNTKTSKCCKTWSLGNYIALLHNRTSCLGVNEEDVNSTISLLNKCAKYYFNLKLLPDCSERIFRCEVPKECVKYDAIYNILNF</sequence>
<name>A0ABD2PG62_9CUCU</name>
<keyword evidence="5" id="KW-0325">Glycoprotein</keyword>
<evidence type="ECO:0000256" key="5">
    <source>
        <dbReference type="ARBA" id="ARBA00023180"/>
    </source>
</evidence>
<reference evidence="7 8" key="1">
    <citation type="journal article" date="2021" name="BMC Biol.">
        <title>Horizontally acquired antibacterial genes associated with adaptive radiation of ladybird beetles.</title>
        <authorList>
            <person name="Li H.S."/>
            <person name="Tang X.F."/>
            <person name="Huang Y.H."/>
            <person name="Xu Z.Y."/>
            <person name="Chen M.L."/>
            <person name="Du X.Y."/>
            <person name="Qiu B.Y."/>
            <person name="Chen P.T."/>
            <person name="Zhang W."/>
            <person name="Slipinski A."/>
            <person name="Escalona H.E."/>
            <person name="Waterhouse R.M."/>
            <person name="Zwick A."/>
            <person name="Pang H."/>
        </authorList>
    </citation>
    <scope>NUCLEOTIDE SEQUENCE [LARGE SCALE GENOMIC DNA]</scope>
    <source>
        <strain evidence="7">SYSU2018</strain>
    </source>
</reference>
<keyword evidence="3 6" id="KW-1133">Transmembrane helix</keyword>
<evidence type="ECO:0000256" key="6">
    <source>
        <dbReference type="SAM" id="Phobius"/>
    </source>
</evidence>
<feature type="transmembrane region" description="Helical" evidence="6">
    <location>
        <begin position="15"/>
        <end position="34"/>
    </location>
</feature>